<reference evidence="1 2" key="1">
    <citation type="submission" date="2024-03" db="EMBL/GenBank/DDBJ databases">
        <title>A high-quality draft genome sequence of Diaporthe vaccinii, a causative agent of upright dieback and viscid rot disease in cranberry plants.</title>
        <authorList>
            <person name="Sarrasin M."/>
            <person name="Lang B.F."/>
            <person name="Burger G."/>
        </authorList>
    </citation>
    <scope>NUCLEOTIDE SEQUENCE [LARGE SCALE GENOMIC DNA]</scope>
    <source>
        <strain evidence="1 2">IS7</strain>
    </source>
</reference>
<keyword evidence="2" id="KW-1185">Reference proteome</keyword>
<organism evidence="1 2">
    <name type="scientific">Diaporthe vaccinii</name>
    <dbReference type="NCBI Taxonomy" id="105482"/>
    <lineage>
        <taxon>Eukaryota</taxon>
        <taxon>Fungi</taxon>
        <taxon>Dikarya</taxon>
        <taxon>Ascomycota</taxon>
        <taxon>Pezizomycotina</taxon>
        <taxon>Sordariomycetes</taxon>
        <taxon>Sordariomycetidae</taxon>
        <taxon>Diaporthales</taxon>
        <taxon>Diaporthaceae</taxon>
        <taxon>Diaporthe</taxon>
        <taxon>Diaporthe eres species complex</taxon>
    </lineage>
</organism>
<evidence type="ECO:0000313" key="1">
    <source>
        <dbReference type="EMBL" id="KAL2277433.1"/>
    </source>
</evidence>
<gene>
    <name evidence="1" type="ORF">FJTKL_00020</name>
</gene>
<dbReference type="Proteomes" id="UP001600888">
    <property type="component" value="Unassembled WGS sequence"/>
</dbReference>
<evidence type="ECO:0000313" key="2">
    <source>
        <dbReference type="Proteomes" id="UP001600888"/>
    </source>
</evidence>
<comment type="caution">
    <text evidence="1">The sequence shown here is derived from an EMBL/GenBank/DDBJ whole genome shotgun (WGS) entry which is preliminary data.</text>
</comment>
<accession>A0ABR4E4U4</accession>
<name>A0ABR4E4U4_9PEZI</name>
<proteinExistence type="predicted"/>
<protein>
    <submittedName>
        <fullName evidence="1">Uncharacterized protein</fullName>
    </submittedName>
</protein>
<sequence length="130" mass="14395">MTRPARSFPRVGLADQGKEVIDASHYSAAMINQPVEEATIVHSINRNRCKNKPTSCCSSKRETSPLICVAWPLHSSVSQPLTGPPPLQEQAHSITLKSPAYNARTKPATCPCTLDQNLDSKYFQLEQNKY</sequence>
<dbReference type="EMBL" id="JBAWTH010000100">
    <property type="protein sequence ID" value="KAL2277433.1"/>
    <property type="molecule type" value="Genomic_DNA"/>
</dbReference>